<name>A0ABM1EXT1_PRICU</name>
<feature type="domain" description="Dedicator of cytokinesis TPR repeats region" evidence="1">
    <location>
        <begin position="3"/>
        <end position="138"/>
    </location>
</feature>
<evidence type="ECO:0000313" key="2">
    <source>
        <dbReference type="Proteomes" id="UP000695022"/>
    </source>
</evidence>
<feature type="domain" description="Dedicator of cytokinesis TPR repeats region" evidence="1">
    <location>
        <begin position="140"/>
        <end position="458"/>
    </location>
</feature>
<sequence length="459" mass="53470">MVFLQDILDSLFSMFPTEESNKQDASVVFQALVFVFSLLEEEKFSHFRPVIDTYILNHFSAALTHKAMLQCMTELSNQVKSTDQQQPILRSYRCLEIIFRFIVQSRLLFSRATGGQEEEEFVQELRDLFSAFSSALCQTTDLITPTQSRLILMKMAVHHLRQQFEQKRELDLCADILASALKGLQREVNITKCKETVWFEVDLLVSPMVDSKVVPSLLDIIIQAIRTTDRKSATSGQLVAALIDILRLMDDNHYKQLWEQYADDLKTLREFLLKVFVVFQELVRGDVFPPDWMVMRMVTNSVILTSVQEFSQSLLNNFIEGDEFDFQLWSVFFSATVAFLTQPCLQMEAFSQQKRDKVTERYNDMRVLMGFQIWNMWSNLSEHKIRFIPGMVGPFLEVTLVPETELRKAILPIFFDMMDCEQRARGNFKEVESELIDKLDILVSENKGDDEYRELFKTM</sequence>
<dbReference type="GeneID" id="106816874"/>
<dbReference type="PANTHER" id="PTHR45653:SF12">
    <property type="entry name" value="SPONGE, ISOFORM E"/>
    <property type="match status" value="1"/>
</dbReference>
<keyword evidence="2" id="KW-1185">Reference proteome</keyword>
<evidence type="ECO:0000259" key="1">
    <source>
        <dbReference type="Pfam" id="PF23554"/>
    </source>
</evidence>
<protein>
    <submittedName>
        <fullName evidence="3">Dedicator of cytokinesis protein 4-like</fullName>
    </submittedName>
</protein>
<dbReference type="InterPro" id="IPR056372">
    <property type="entry name" value="TPR_DOCK"/>
</dbReference>
<dbReference type="InterPro" id="IPR026791">
    <property type="entry name" value="DOCK"/>
</dbReference>
<organism evidence="2 3">
    <name type="scientific">Priapulus caudatus</name>
    <name type="common">Priapulid worm</name>
    <dbReference type="NCBI Taxonomy" id="37621"/>
    <lineage>
        <taxon>Eukaryota</taxon>
        <taxon>Metazoa</taxon>
        <taxon>Ecdysozoa</taxon>
        <taxon>Scalidophora</taxon>
        <taxon>Priapulida</taxon>
        <taxon>Priapulimorpha</taxon>
        <taxon>Priapulimorphida</taxon>
        <taxon>Priapulidae</taxon>
        <taxon>Priapulus</taxon>
    </lineage>
</organism>
<dbReference type="Pfam" id="PF23554">
    <property type="entry name" value="TPR_DOCK"/>
    <property type="match status" value="2"/>
</dbReference>
<dbReference type="RefSeq" id="XP_014677002.1">
    <property type="nucleotide sequence ID" value="XM_014821516.1"/>
</dbReference>
<gene>
    <name evidence="3" type="primary">LOC106816874</name>
</gene>
<proteinExistence type="predicted"/>
<accession>A0ABM1EXT1</accession>
<dbReference type="Proteomes" id="UP000695022">
    <property type="component" value="Unplaced"/>
</dbReference>
<evidence type="ECO:0000313" key="3">
    <source>
        <dbReference type="RefSeq" id="XP_014677002.1"/>
    </source>
</evidence>
<dbReference type="PANTHER" id="PTHR45653">
    <property type="entry name" value="DEDICATOR OF CYTOKINESIS"/>
    <property type="match status" value="1"/>
</dbReference>
<reference evidence="3" key="1">
    <citation type="submission" date="2025-08" db="UniProtKB">
        <authorList>
            <consortium name="RefSeq"/>
        </authorList>
    </citation>
    <scope>IDENTIFICATION</scope>
</reference>